<reference evidence="2 3" key="1">
    <citation type="submission" date="2020-04" db="EMBL/GenBank/DDBJ databases">
        <title>Flammeovirgaceae bacterium KN852 isolated from deep sea.</title>
        <authorList>
            <person name="Zhang D.-C."/>
        </authorList>
    </citation>
    <scope>NUCLEOTIDE SEQUENCE [LARGE SCALE GENOMIC DNA]</scope>
    <source>
        <strain evidence="2 3">KN852</strain>
    </source>
</reference>
<gene>
    <name evidence="2" type="ORF">HH304_02850</name>
</gene>
<organism evidence="2 3">
    <name type="scientific">Marinigracilibium pacificum</name>
    <dbReference type="NCBI Taxonomy" id="2729599"/>
    <lineage>
        <taxon>Bacteria</taxon>
        <taxon>Pseudomonadati</taxon>
        <taxon>Bacteroidota</taxon>
        <taxon>Cytophagia</taxon>
        <taxon>Cytophagales</taxon>
        <taxon>Flammeovirgaceae</taxon>
        <taxon>Marinigracilibium</taxon>
    </lineage>
</organism>
<feature type="transmembrane region" description="Helical" evidence="1">
    <location>
        <begin position="145"/>
        <end position="165"/>
    </location>
</feature>
<feature type="transmembrane region" description="Helical" evidence="1">
    <location>
        <begin position="186"/>
        <end position="207"/>
    </location>
</feature>
<dbReference type="EMBL" id="JABBNU010000002">
    <property type="protein sequence ID" value="NMM47321.1"/>
    <property type="molecule type" value="Genomic_DNA"/>
</dbReference>
<dbReference type="AlphaFoldDB" id="A0A848IVQ2"/>
<dbReference type="Proteomes" id="UP000559010">
    <property type="component" value="Unassembled WGS sequence"/>
</dbReference>
<keyword evidence="1" id="KW-1133">Transmembrane helix</keyword>
<accession>A0A848IVQ2</accession>
<keyword evidence="1" id="KW-0812">Transmembrane</keyword>
<proteinExistence type="predicted"/>
<dbReference type="RefSeq" id="WP_169677951.1">
    <property type="nucleotide sequence ID" value="NZ_JABBNU010000002.1"/>
</dbReference>
<evidence type="ECO:0000313" key="3">
    <source>
        <dbReference type="Proteomes" id="UP000559010"/>
    </source>
</evidence>
<comment type="caution">
    <text evidence="2">The sequence shown here is derived from an EMBL/GenBank/DDBJ whole genome shotgun (WGS) entry which is preliminary data.</text>
</comment>
<evidence type="ECO:0000256" key="1">
    <source>
        <dbReference type="SAM" id="Phobius"/>
    </source>
</evidence>
<keyword evidence="3" id="KW-1185">Reference proteome</keyword>
<feature type="transmembrane region" description="Helical" evidence="1">
    <location>
        <begin position="213"/>
        <end position="233"/>
    </location>
</feature>
<sequence length="337" mass="38542">MIASLHTQIRNFRFAIPFILLFTLVLVALNIDLVSRDIILSNAIIIDLIIIIPFIWFLVIRKSKVPKITIVPLLIIGTTVGVNIIPEQNQYYLSLFRSYGIPLIELGVITFIIIKTRRVIIDLNQNQKNQSDFYEALLITCKESLPGPIASLLATEIGIIYFGFFKWKSKQLQKNNFTYHKTSGSIATLAIIILLVIAETFIFHILLEKWNIYAAWILSGLSIYSGLQIFGWLKSIYYRPHIILENKIILRFGIISEAIIPIENIEKIELSSKDLPEDKSCQKLSPLGALDYHNVIITLKEASTFKSFYGLRKEFKSLAIYVDKKEEFKGMINNQTA</sequence>
<feature type="transmembrane region" description="Helical" evidence="1">
    <location>
        <begin position="12"/>
        <end position="33"/>
    </location>
</feature>
<protein>
    <submittedName>
        <fullName evidence="2">Uncharacterized protein</fullName>
    </submittedName>
</protein>
<feature type="transmembrane region" description="Helical" evidence="1">
    <location>
        <begin position="39"/>
        <end position="59"/>
    </location>
</feature>
<name>A0A848IVQ2_9BACT</name>
<evidence type="ECO:0000313" key="2">
    <source>
        <dbReference type="EMBL" id="NMM47321.1"/>
    </source>
</evidence>
<keyword evidence="1" id="KW-0472">Membrane</keyword>